<evidence type="ECO:0000259" key="1">
    <source>
        <dbReference type="Pfam" id="PF01261"/>
    </source>
</evidence>
<organism evidence="2">
    <name type="scientific">hot springs metagenome</name>
    <dbReference type="NCBI Taxonomy" id="433727"/>
    <lineage>
        <taxon>unclassified sequences</taxon>
        <taxon>metagenomes</taxon>
        <taxon>ecological metagenomes</taxon>
    </lineage>
</organism>
<dbReference type="InterPro" id="IPR013022">
    <property type="entry name" value="Xyl_isomerase-like_TIM-brl"/>
</dbReference>
<feature type="domain" description="Xylose isomerase-like TIM barrel" evidence="1">
    <location>
        <begin position="20"/>
        <end position="266"/>
    </location>
</feature>
<dbReference type="InterPro" id="IPR036237">
    <property type="entry name" value="Xyl_isomerase-like_sf"/>
</dbReference>
<dbReference type="AlphaFoldDB" id="A0A5J4L7A4"/>
<dbReference type="GO" id="GO:0016853">
    <property type="term" value="F:isomerase activity"/>
    <property type="evidence" value="ECO:0007669"/>
    <property type="project" value="UniProtKB-KW"/>
</dbReference>
<comment type="caution">
    <text evidence="2">The sequence shown here is derived from an EMBL/GenBank/DDBJ whole genome shotgun (WGS) entry which is preliminary data.</text>
</comment>
<gene>
    <name evidence="2" type="ORF">A45J_2371</name>
</gene>
<name>A0A5J4L7A4_9ZZZZ</name>
<dbReference type="EMBL" id="BLAB01000001">
    <property type="protein sequence ID" value="GER94607.1"/>
    <property type="molecule type" value="Genomic_DNA"/>
</dbReference>
<dbReference type="PANTHER" id="PTHR12110:SF21">
    <property type="entry name" value="XYLOSE ISOMERASE-LIKE TIM BARREL DOMAIN-CONTAINING PROTEIN"/>
    <property type="match status" value="1"/>
</dbReference>
<dbReference type="Gene3D" id="3.20.20.150">
    <property type="entry name" value="Divalent-metal-dependent TIM barrel enzymes"/>
    <property type="match status" value="1"/>
</dbReference>
<reference evidence="2" key="1">
    <citation type="submission" date="2019-10" db="EMBL/GenBank/DDBJ databases">
        <title>Metagenomic sequencing of thiosulfate-disproportionating enrichment culture.</title>
        <authorList>
            <person name="Umezawa K."/>
            <person name="Kojima H."/>
            <person name="Fukui M."/>
        </authorList>
    </citation>
    <scope>NUCLEOTIDE SEQUENCE</scope>
    <source>
        <strain evidence="2">45J</strain>
    </source>
</reference>
<evidence type="ECO:0000313" key="2">
    <source>
        <dbReference type="EMBL" id="GER94607.1"/>
    </source>
</evidence>
<dbReference type="Pfam" id="PF01261">
    <property type="entry name" value="AP_endonuc_2"/>
    <property type="match status" value="1"/>
</dbReference>
<protein>
    <submittedName>
        <fullName evidence="2">Sugar phosphate isomerase/epimerase</fullName>
    </submittedName>
</protein>
<sequence length="279" mass="31575">MKLSVSNIAWDNAELEDHLKLLKDLGCDGVEIAPSCIWKEPVNAADEDVEKLKNLISKYNLQIPAFQALLFTRPDLYIFGDNEKRQDTVRYLKMLIGLAGRLSVRTLIYGSPSSRKVGDKPYNECYQIAIEVFRELAAEAEKYDTIFCIEPLEHSMSDFINTSDEGYRLIQDVGHPNFGLHLDARAMCELKENFQSVFQRYGSIIKHFHVGDPELSPPGYTGRIDHSLIGNALINSNYNGYVSIEMRRGFGNSKEVVKNAVKYVREKYFLSGDTGNAGF</sequence>
<dbReference type="PANTHER" id="PTHR12110">
    <property type="entry name" value="HYDROXYPYRUVATE ISOMERASE"/>
    <property type="match status" value="1"/>
</dbReference>
<accession>A0A5J4L7A4</accession>
<keyword evidence="2" id="KW-0413">Isomerase</keyword>
<dbReference type="SUPFAM" id="SSF51658">
    <property type="entry name" value="Xylose isomerase-like"/>
    <property type="match status" value="1"/>
</dbReference>
<dbReference type="InterPro" id="IPR050312">
    <property type="entry name" value="IolE/XylAMocC-like"/>
</dbReference>
<proteinExistence type="predicted"/>